<dbReference type="EMBL" id="CP001791">
    <property type="protein sequence ID" value="ADI00338.1"/>
    <property type="molecule type" value="Genomic_DNA"/>
</dbReference>
<dbReference type="InterPro" id="IPR013024">
    <property type="entry name" value="GGCT-like"/>
</dbReference>
<dbReference type="eggNOG" id="COG2105">
    <property type="taxonomic scope" value="Bacteria"/>
</dbReference>
<sequence length="128" mass="14337">MMNELYVFVYGTLMEGESNHHLLAHAKKTEKRAATNGFLVDTGNGYPALVETGETATYGEVYQIEESDLPSLDQLEGYSGPGNLTNLYERKVQLVKGESGREYAAIVYVFQTDRGMVPIPGNDWRKRQ</sequence>
<dbReference type="AlphaFoldDB" id="D6XZ53"/>
<dbReference type="GO" id="GO:0005829">
    <property type="term" value="C:cytosol"/>
    <property type="evidence" value="ECO:0007669"/>
    <property type="project" value="TreeGrafter"/>
</dbReference>
<dbReference type="Gene3D" id="3.10.490.10">
    <property type="entry name" value="Gamma-glutamyl cyclotransferase-like"/>
    <property type="match status" value="1"/>
</dbReference>
<dbReference type="GO" id="GO:0061929">
    <property type="term" value="F:gamma-glutamylaminecyclotransferase activity"/>
    <property type="evidence" value="ECO:0007669"/>
    <property type="project" value="InterPro"/>
</dbReference>
<proteinExistence type="inferred from homology"/>
<dbReference type="SUPFAM" id="SSF110857">
    <property type="entry name" value="Gamma-glutamyl cyclotransferase-like"/>
    <property type="match status" value="1"/>
</dbReference>
<evidence type="ECO:0000256" key="2">
    <source>
        <dbReference type="PIRSR" id="PIRSR639126-1"/>
    </source>
</evidence>
<dbReference type="Proteomes" id="UP000000271">
    <property type="component" value="Chromosome"/>
</dbReference>
<evidence type="ECO:0000313" key="5">
    <source>
        <dbReference type="EMBL" id="ADI00338.1"/>
    </source>
</evidence>
<reference evidence="5" key="1">
    <citation type="submission" date="2009-10" db="EMBL/GenBank/DDBJ databases">
        <title>Complete sequence of Bacillus selenitireducens MLS10.</title>
        <authorList>
            <consortium name="US DOE Joint Genome Institute"/>
            <person name="Lucas S."/>
            <person name="Copeland A."/>
            <person name="Lapidus A."/>
            <person name="Glavina del Rio T."/>
            <person name="Dalin E."/>
            <person name="Tice H."/>
            <person name="Bruce D."/>
            <person name="Goodwin L."/>
            <person name="Pitluck S."/>
            <person name="Sims D."/>
            <person name="Brettin T."/>
            <person name="Detter J.C."/>
            <person name="Han C."/>
            <person name="Larimer F."/>
            <person name="Land M."/>
            <person name="Hauser L."/>
            <person name="Kyrpides N."/>
            <person name="Ovchinnikova G."/>
            <person name="Stolz J."/>
        </authorList>
    </citation>
    <scope>NUCLEOTIDE SEQUENCE [LARGE SCALE GENOMIC DNA]</scope>
    <source>
        <strain evidence="5">MLS10</strain>
    </source>
</reference>
<dbReference type="PANTHER" id="PTHR12510">
    <property type="entry name" value="TROPONIN C-AKIN-1 PROTEIN"/>
    <property type="match status" value="1"/>
</dbReference>
<name>D6XZ53_BACIE</name>
<dbReference type="STRING" id="439292.Bsel_2847"/>
<dbReference type="InterPro" id="IPR009288">
    <property type="entry name" value="AIG2-like_dom"/>
</dbReference>
<dbReference type="CDD" id="cd06661">
    <property type="entry name" value="GGCT_like"/>
    <property type="match status" value="1"/>
</dbReference>
<organism evidence="5 6">
    <name type="scientific">Bacillus selenitireducens (strain ATCC 700615 / DSM 15326 / MLS10)</name>
    <dbReference type="NCBI Taxonomy" id="439292"/>
    <lineage>
        <taxon>Bacteria</taxon>
        <taxon>Bacillati</taxon>
        <taxon>Bacillota</taxon>
        <taxon>Bacilli</taxon>
        <taxon>Bacillales</taxon>
        <taxon>Bacillaceae</taxon>
        <taxon>Salisediminibacterium</taxon>
    </lineage>
</organism>
<dbReference type="InterPro" id="IPR036568">
    <property type="entry name" value="GGCT-like_sf"/>
</dbReference>
<dbReference type="RefSeq" id="WP_013173751.1">
    <property type="nucleotide sequence ID" value="NC_014219.1"/>
</dbReference>
<feature type="domain" description="Gamma-glutamylcyclotransferase AIG2-like" evidence="4">
    <location>
        <begin position="7"/>
        <end position="126"/>
    </location>
</feature>
<evidence type="ECO:0000256" key="3">
    <source>
        <dbReference type="RuleBase" id="RU367036"/>
    </source>
</evidence>
<dbReference type="Pfam" id="PF06094">
    <property type="entry name" value="GGACT"/>
    <property type="match status" value="1"/>
</dbReference>
<dbReference type="HOGENOM" id="CLU_083466_2_3_9"/>
<evidence type="ECO:0000313" key="6">
    <source>
        <dbReference type="Proteomes" id="UP000000271"/>
    </source>
</evidence>
<protein>
    <recommendedName>
        <fullName evidence="3">Gamma-glutamylcyclotransferase family protein</fullName>
    </recommendedName>
</protein>
<dbReference type="OrthoDB" id="8538589at2"/>
<comment type="similarity">
    <text evidence="1 3">Belongs to the gamma-glutamylcyclotransferase family.</text>
</comment>
<gene>
    <name evidence="5" type="ordered locus">Bsel_2847</name>
</gene>
<keyword evidence="6" id="KW-1185">Reference proteome</keyword>
<feature type="active site" description="Proton acceptor" evidence="2">
    <location>
        <position position="76"/>
    </location>
</feature>
<accession>D6XZ53</accession>
<evidence type="ECO:0000256" key="1">
    <source>
        <dbReference type="ARBA" id="ARBA00008861"/>
    </source>
</evidence>
<evidence type="ECO:0000259" key="4">
    <source>
        <dbReference type="Pfam" id="PF06094"/>
    </source>
</evidence>
<dbReference type="InterPro" id="IPR039126">
    <property type="entry name" value="GGACT"/>
</dbReference>
<dbReference type="PANTHER" id="PTHR12510:SF4">
    <property type="entry name" value="GAMMA-GLUTAMYLAMINECYCLOTRANSFERASE"/>
    <property type="match status" value="1"/>
</dbReference>
<dbReference type="KEGG" id="bse:Bsel_2847"/>